<organism evidence="1 2">
    <name type="scientific">Megasphaera elsdenii</name>
    <dbReference type="NCBI Taxonomy" id="907"/>
    <lineage>
        <taxon>Bacteria</taxon>
        <taxon>Bacillati</taxon>
        <taxon>Bacillota</taxon>
        <taxon>Negativicutes</taxon>
        <taxon>Veillonellales</taxon>
        <taxon>Veillonellaceae</taxon>
        <taxon>Megasphaera</taxon>
    </lineage>
</organism>
<dbReference type="EMBL" id="CP027569">
    <property type="protein sequence ID" value="AVO28045.1"/>
    <property type="molecule type" value="Genomic_DNA"/>
</dbReference>
<dbReference type="InterPro" id="IPR036619">
    <property type="entry name" value="NinB_sf"/>
</dbReference>
<proteinExistence type="predicted"/>
<protein>
    <submittedName>
        <fullName evidence="1">Uncharacterized protein</fullName>
    </submittedName>
</protein>
<dbReference type="OrthoDB" id="1857943at2"/>
<dbReference type="Gene3D" id="1.10.3790.10">
    <property type="entry name" value="NinB"/>
    <property type="match status" value="1"/>
</dbReference>
<reference evidence="1 2" key="1">
    <citation type="journal article" date="2018" name="Genome Announc.">
        <title>Complete genomes of two Megasphaera elsdenii strains, NCIMB 702410 and ATCC 25940.</title>
        <authorList>
            <person name="Hatmaker E.A."/>
            <person name="O'Dell K."/>
            <person name="Riley L.A."/>
            <person name="Klingeman D.M."/>
            <person name="Guss A.M."/>
        </authorList>
    </citation>
    <scope>NUCLEOTIDE SEQUENCE [LARGE SCALE GENOMIC DNA]</scope>
    <source>
        <strain evidence="1 2">NCIMB702410</strain>
    </source>
</reference>
<sequence length="182" mass="20545">MKFHVKGVQVLKGNSGYMLLIPAPLTEDLNNIRIDGDYSIEIKRHSEKRSLNANSYCWLLCQRIAEKLSADGQYVSKEEVYRGAIQDSQGFTPICVQQKLAASVCRDWRHNGIGWIAIDTGSSKVKGCTVLHLYAGSSVYDTHDMSRLIDCLIDEAAQIGANVEDREWVQALIDDWRPERDE</sequence>
<dbReference type="AlphaFoldDB" id="A0A2S0M9A4"/>
<gene>
    <name evidence="1" type="ORF">C6Y28_10630</name>
</gene>
<evidence type="ECO:0000313" key="2">
    <source>
        <dbReference type="Proteomes" id="UP000238358"/>
    </source>
</evidence>
<name>A0A2S0M9A4_MEGEL</name>
<evidence type="ECO:0000313" key="1">
    <source>
        <dbReference type="EMBL" id="AVO28045.1"/>
    </source>
</evidence>
<dbReference type="RefSeq" id="WP_027894621.1">
    <property type="nucleotide sequence ID" value="NZ_CP027569.1"/>
</dbReference>
<dbReference type="Proteomes" id="UP000238358">
    <property type="component" value="Chromosome"/>
</dbReference>
<accession>A0A2S0M9A4</accession>